<protein>
    <submittedName>
        <fullName evidence="1">Uncharacterized protein</fullName>
    </submittedName>
</protein>
<dbReference type="EMBL" id="RKHY01000001">
    <property type="protein sequence ID" value="ROS42422.1"/>
    <property type="molecule type" value="Genomic_DNA"/>
</dbReference>
<dbReference type="InterPro" id="IPR036388">
    <property type="entry name" value="WH-like_DNA-bd_sf"/>
</dbReference>
<dbReference type="AlphaFoldDB" id="A0A3N2H0J3"/>
<dbReference type="RefSeq" id="WP_123685070.1">
    <property type="nucleotide sequence ID" value="NZ_RKHY01000001.1"/>
</dbReference>
<reference evidence="1 2" key="1">
    <citation type="submission" date="2018-11" db="EMBL/GenBank/DDBJ databases">
        <title>Sequencing the genomes of 1000 actinobacteria strains.</title>
        <authorList>
            <person name="Klenk H.-P."/>
        </authorList>
    </citation>
    <scope>NUCLEOTIDE SEQUENCE [LARGE SCALE GENOMIC DNA]</scope>
    <source>
        <strain evidence="1 2">DSM 44348</strain>
    </source>
</reference>
<dbReference type="InterPro" id="IPR036390">
    <property type="entry name" value="WH_DNA-bd_sf"/>
</dbReference>
<dbReference type="GeneID" id="301846127"/>
<evidence type="ECO:0000313" key="2">
    <source>
        <dbReference type="Proteomes" id="UP000274843"/>
    </source>
</evidence>
<organism evidence="1 2">
    <name type="scientific">Amycolatopsis thermoflava</name>
    <dbReference type="NCBI Taxonomy" id="84480"/>
    <lineage>
        <taxon>Bacteria</taxon>
        <taxon>Bacillati</taxon>
        <taxon>Actinomycetota</taxon>
        <taxon>Actinomycetes</taxon>
        <taxon>Pseudonocardiales</taxon>
        <taxon>Pseudonocardiaceae</taxon>
        <taxon>Amycolatopsis</taxon>
        <taxon>Amycolatopsis methanolica group</taxon>
    </lineage>
</organism>
<accession>A0A3N2H0J3</accession>
<dbReference type="Gene3D" id="1.10.10.10">
    <property type="entry name" value="Winged helix-like DNA-binding domain superfamily/Winged helix DNA-binding domain"/>
    <property type="match status" value="1"/>
</dbReference>
<evidence type="ECO:0000313" key="1">
    <source>
        <dbReference type="EMBL" id="ROS42422.1"/>
    </source>
</evidence>
<comment type="caution">
    <text evidence="1">The sequence shown here is derived from an EMBL/GenBank/DDBJ whole genome shotgun (WGS) entry which is preliminary data.</text>
</comment>
<dbReference type="Proteomes" id="UP000274843">
    <property type="component" value="Unassembled WGS sequence"/>
</dbReference>
<dbReference type="SUPFAM" id="SSF46785">
    <property type="entry name" value="Winged helix' DNA-binding domain"/>
    <property type="match status" value="1"/>
</dbReference>
<name>A0A3N2H0J3_9PSEU</name>
<sequence length="204" mass="21907">MTADIAAPMLHFLRIRGRATPESLAAALGSTPGRVSATLLELASRGLAEDTGKPRLGWKITAAGKQSAEARMTGISPEARALVAEHYETFRKLNDELKQLCADWQGRAETQGTADFVAPLAAVDSGVQQILAEITPGAPHFAGYSDRFTRAREAFGAGSDSHLTGVLVDSYHNIWFECHECFFITLGRSRQAEETAPASSFVDG</sequence>
<proteinExistence type="predicted"/>
<gene>
    <name evidence="1" type="ORF">EDD35_4809</name>
</gene>
<keyword evidence="2" id="KW-1185">Reference proteome</keyword>